<keyword evidence="4" id="KW-0812">Transmembrane</keyword>
<organism evidence="5 6">
    <name type="scientific">Stylosanthes scabra</name>
    <dbReference type="NCBI Taxonomy" id="79078"/>
    <lineage>
        <taxon>Eukaryota</taxon>
        <taxon>Viridiplantae</taxon>
        <taxon>Streptophyta</taxon>
        <taxon>Embryophyta</taxon>
        <taxon>Tracheophyta</taxon>
        <taxon>Spermatophyta</taxon>
        <taxon>Magnoliopsida</taxon>
        <taxon>eudicotyledons</taxon>
        <taxon>Gunneridae</taxon>
        <taxon>Pentapetalae</taxon>
        <taxon>rosids</taxon>
        <taxon>fabids</taxon>
        <taxon>Fabales</taxon>
        <taxon>Fabaceae</taxon>
        <taxon>Papilionoideae</taxon>
        <taxon>50 kb inversion clade</taxon>
        <taxon>dalbergioids sensu lato</taxon>
        <taxon>Dalbergieae</taxon>
        <taxon>Pterocarpus clade</taxon>
        <taxon>Stylosanthes</taxon>
    </lineage>
</organism>
<dbReference type="Proteomes" id="UP001341840">
    <property type="component" value="Unassembled WGS sequence"/>
</dbReference>
<dbReference type="EMBL" id="JASCZI010120847">
    <property type="protein sequence ID" value="MED6155775.1"/>
    <property type="molecule type" value="Genomic_DNA"/>
</dbReference>
<dbReference type="PRINTS" id="PR02000">
    <property type="entry name" value="GCR1PLANT"/>
</dbReference>
<keyword evidence="3" id="KW-0807">Transducer</keyword>
<reference evidence="5 6" key="1">
    <citation type="journal article" date="2023" name="Plants (Basel)">
        <title>Bridging the Gap: Combining Genomics and Transcriptomics Approaches to Understand Stylosanthes scabra, an Orphan Legume from the Brazilian Caatinga.</title>
        <authorList>
            <person name="Ferreira-Neto J.R.C."/>
            <person name="da Silva M.D."/>
            <person name="Binneck E."/>
            <person name="de Melo N.F."/>
            <person name="da Silva R.H."/>
            <person name="de Melo A.L.T.M."/>
            <person name="Pandolfi V."/>
            <person name="Bustamante F.O."/>
            <person name="Brasileiro-Vidal A.C."/>
            <person name="Benko-Iseppon A.M."/>
        </authorList>
    </citation>
    <scope>NUCLEOTIDE SEQUENCE [LARGE SCALE GENOMIC DNA]</scope>
    <source>
        <tissue evidence="5">Leaves</tissue>
    </source>
</reference>
<accession>A0ABU6U3P3</accession>
<evidence type="ECO:0000313" key="5">
    <source>
        <dbReference type="EMBL" id="MED6155775.1"/>
    </source>
</evidence>
<gene>
    <name evidence="5" type="primary">GCR1_1</name>
    <name evidence="5" type="ORF">PIB30_008360</name>
</gene>
<feature type="transmembrane region" description="Helical" evidence="4">
    <location>
        <begin position="52"/>
        <end position="69"/>
    </location>
</feature>
<evidence type="ECO:0000256" key="1">
    <source>
        <dbReference type="ARBA" id="ARBA00023040"/>
    </source>
</evidence>
<sequence length="82" mass="9772">MAIGMSSQPYASDARDNMRALNRWGYYPLILIGSWVFGAIKRIHDFFEPNHQIFWFSCKFVIMCVYRNFKQKIPKEIISYNT</sequence>
<keyword evidence="1" id="KW-0297">G-protein coupled receptor</keyword>
<evidence type="ECO:0000313" key="6">
    <source>
        <dbReference type="Proteomes" id="UP001341840"/>
    </source>
</evidence>
<keyword evidence="4" id="KW-0472">Membrane</keyword>
<comment type="caution">
    <text evidence="5">The sequence shown here is derived from an EMBL/GenBank/DDBJ whole genome shotgun (WGS) entry which is preliminary data.</text>
</comment>
<keyword evidence="6" id="KW-1185">Reference proteome</keyword>
<dbReference type="InterPro" id="IPR022340">
    <property type="entry name" value="GPCR_GCR1_put"/>
</dbReference>
<protein>
    <submittedName>
        <fullName evidence="5">Glycolytic proteins transcriptional activator gcr1</fullName>
    </submittedName>
</protein>
<evidence type="ECO:0000256" key="4">
    <source>
        <dbReference type="SAM" id="Phobius"/>
    </source>
</evidence>
<feature type="transmembrane region" description="Helical" evidence="4">
    <location>
        <begin position="21"/>
        <end position="40"/>
    </location>
</feature>
<keyword evidence="2" id="KW-0675">Receptor</keyword>
<evidence type="ECO:0000256" key="3">
    <source>
        <dbReference type="ARBA" id="ARBA00023224"/>
    </source>
</evidence>
<keyword evidence="4" id="KW-1133">Transmembrane helix</keyword>
<name>A0ABU6U3P3_9FABA</name>
<evidence type="ECO:0000256" key="2">
    <source>
        <dbReference type="ARBA" id="ARBA00023170"/>
    </source>
</evidence>
<proteinExistence type="predicted"/>